<dbReference type="EMBL" id="JACHLE010000003">
    <property type="protein sequence ID" value="MBB4807093.1"/>
    <property type="molecule type" value="Genomic_DNA"/>
</dbReference>
<dbReference type="AlphaFoldDB" id="A0A840KHW2"/>
<organism evidence="1 2">
    <name type="scientific">Chryseobacterium defluvii</name>
    <dbReference type="NCBI Taxonomy" id="160396"/>
    <lineage>
        <taxon>Bacteria</taxon>
        <taxon>Pseudomonadati</taxon>
        <taxon>Bacteroidota</taxon>
        <taxon>Flavobacteriia</taxon>
        <taxon>Flavobacteriales</taxon>
        <taxon>Weeksellaceae</taxon>
        <taxon>Chryseobacterium group</taxon>
        <taxon>Chryseobacterium</taxon>
    </lineage>
</organism>
<name>A0A840KHW2_9FLAO</name>
<evidence type="ECO:0000313" key="2">
    <source>
        <dbReference type="Proteomes" id="UP000592180"/>
    </source>
</evidence>
<gene>
    <name evidence="1" type="ORF">HNP38_002397</name>
</gene>
<sequence>MTNYSFNEYKDAVQLFAEKKEKGVIFPNSNASHASIVISELINQTEKEIFIYDKSVSGDLVDLNPEIIDNLEKKAGEKIKINIIVDNINSINSGLQKILDQYSNVKLDTATDQFISKIKENLGGLYYFTLSDGTKFRLESSKENRKAICSFNESYYTSILNKILCDSNFSN</sequence>
<dbReference type="RefSeq" id="WP_184189697.1">
    <property type="nucleotide sequence ID" value="NZ_JACHLE010000003.1"/>
</dbReference>
<accession>A0A840KHW2</accession>
<protein>
    <submittedName>
        <fullName evidence="1">Uncharacterized protein</fullName>
    </submittedName>
</protein>
<dbReference type="Proteomes" id="UP000592180">
    <property type="component" value="Unassembled WGS sequence"/>
</dbReference>
<keyword evidence="2" id="KW-1185">Reference proteome</keyword>
<comment type="caution">
    <text evidence="1">The sequence shown here is derived from an EMBL/GenBank/DDBJ whole genome shotgun (WGS) entry which is preliminary data.</text>
</comment>
<evidence type="ECO:0000313" key="1">
    <source>
        <dbReference type="EMBL" id="MBB4807093.1"/>
    </source>
</evidence>
<reference evidence="1 2" key="1">
    <citation type="submission" date="2020-08" db="EMBL/GenBank/DDBJ databases">
        <title>Functional genomics of gut bacteria from endangered species of beetles.</title>
        <authorList>
            <person name="Carlos-Shanley C."/>
        </authorList>
    </citation>
    <scope>NUCLEOTIDE SEQUENCE [LARGE SCALE GENOMIC DNA]</scope>
    <source>
        <strain evidence="1 2">S00151</strain>
    </source>
</reference>
<proteinExistence type="predicted"/>